<proteinExistence type="predicted"/>
<accession>A0ACB9YZT6</accession>
<evidence type="ECO:0000313" key="1">
    <source>
        <dbReference type="EMBL" id="KAI4864940.1"/>
    </source>
</evidence>
<protein>
    <submittedName>
        <fullName evidence="1">Uncharacterized protein</fullName>
    </submittedName>
</protein>
<comment type="caution">
    <text evidence="1">The sequence shown here is derived from an EMBL/GenBank/DDBJ whole genome shotgun (WGS) entry which is preliminary data.</text>
</comment>
<sequence length="113" mass="12822">MRSERTRISGWTGVGSIFFPCFSPFFSVKGRGHKYLGGIIMRAFLLYTASVRPFIYEAFFFFAAQGRAEHSSPWQVGGQELLKLYLLPSIEVTINNSRHIVTYGRNQIHAGKT</sequence>
<gene>
    <name evidence="1" type="ORF">F4820DRAFT_315619</name>
</gene>
<keyword evidence="2" id="KW-1185">Reference proteome</keyword>
<organism evidence="1 2">
    <name type="scientific">Hypoxylon rubiginosum</name>
    <dbReference type="NCBI Taxonomy" id="110542"/>
    <lineage>
        <taxon>Eukaryota</taxon>
        <taxon>Fungi</taxon>
        <taxon>Dikarya</taxon>
        <taxon>Ascomycota</taxon>
        <taxon>Pezizomycotina</taxon>
        <taxon>Sordariomycetes</taxon>
        <taxon>Xylariomycetidae</taxon>
        <taxon>Xylariales</taxon>
        <taxon>Hypoxylaceae</taxon>
        <taxon>Hypoxylon</taxon>
    </lineage>
</organism>
<dbReference type="Proteomes" id="UP001497700">
    <property type="component" value="Unassembled WGS sequence"/>
</dbReference>
<evidence type="ECO:0000313" key="2">
    <source>
        <dbReference type="Proteomes" id="UP001497700"/>
    </source>
</evidence>
<dbReference type="EMBL" id="MU393479">
    <property type="protein sequence ID" value="KAI4864940.1"/>
    <property type="molecule type" value="Genomic_DNA"/>
</dbReference>
<name>A0ACB9YZT6_9PEZI</name>
<reference evidence="1 2" key="1">
    <citation type="journal article" date="2022" name="New Phytol.">
        <title>Ecological generalism drives hyperdiversity of secondary metabolite gene clusters in xylarialean endophytes.</title>
        <authorList>
            <person name="Franco M.E.E."/>
            <person name="Wisecaver J.H."/>
            <person name="Arnold A.E."/>
            <person name="Ju Y.M."/>
            <person name="Slot J.C."/>
            <person name="Ahrendt S."/>
            <person name="Moore L.P."/>
            <person name="Eastman K.E."/>
            <person name="Scott K."/>
            <person name="Konkel Z."/>
            <person name="Mondo S.J."/>
            <person name="Kuo A."/>
            <person name="Hayes R.D."/>
            <person name="Haridas S."/>
            <person name="Andreopoulos B."/>
            <person name="Riley R."/>
            <person name="LaButti K."/>
            <person name="Pangilinan J."/>
            <person name="Lipzen A."/>
            <person name="Amirebrahimi M."/>
            <person name="Yan J."/>
            <person name="Adam C."/>
            <person name="Keymanesh K."/>
            <person name="Ng V."/>
            <person name="Louie K."/>
            <person name="Northen T."/>
            <person name="Drula E."/>
            <person name="Henrissat B."/>
            <person name="Hsieh H.M."/>
            <person name="Youens-Clark K."/>
            <person name="Lutzoni F."/>
            <person name="Miadlikowska J."/>
            <person name="Eastwood D.C."/>
            <person name="Hamelin R.C."/>
            <person name="Grigoriev I.V."/>
            <person name="U'Ren J.M."/>
        </authorList>
    </citation>
    <scope>NUCLEOTIDE SEQUENCE [LARGE SCALE GENOMIC DNA]</scope>
    <source>
        <strain evidence="1 2">CBS 119005</strain>
    </source>
</reference>